<keyword evidence="1" id="KW-0472">Membrane</keyword>
<feature type="transmembrane region" description="Helical" evidence="1">
    <location>
        <begin position="142"/>
        <end position="162"/>
    </location>
</feature>
<name>A0A8E1QY42_9BACT</name>
<sequence>MMHRKQVLALSALTLLLMFICVIVFSWIVSSVNPSLPIRSMISEEGVRQFMGGFAYCLASPLLVWLVLCSIAWGTFRYSGFCDAILCVYRGSPITYREKHALIISAIFFIVFCIVIISLTFVPHAVLLGVTGELCPSAFTAGAVPLFAFIVIVLSLSYGISCGKLGDLYQVYKSLYVGIKMSASLWPIYIFVMQLYFAVVFVFF</sequence>
<organism evidence="2 3">
    <name type="scientific">Xylanibacter rarus</name>
    <dbReference type="NCBI Taxonomy" id="1676614"/>
    <lineage>
        <taxon>Bacteria</taxon>
        <taxon>Pseudomonadati</taxon>
        <taxon>Bacteroidota</taxon>
        <taxon>Bacteroidia</taxon>
        <taxon>Bacteroidales</taxon>
        <taxon>Prevotellaceae</taxon>
        <taxon>Xylanibacter</taxon>
    </lineage>
</organism>
<dbReference type="Proteomes" id="UP000036951">
    <property type="component" value="Unassembled WGS sequence"/>
</dbReference>
<feature type="transmembrane region" description="Helical" evidence="1">
    <location>
        <begin position="183"/>
        <end position="203"/>
    </location>
</feature>
<feature type="transmembrane region" description="Helical" evidence="1">
    <location>
        <begin position="50"/>
        <end position="73"/>
    </location>
</feature>
<evidence type="ECO:0000313" key="2">
    <source>
        <dbReference type="EMBL" id="KOO68940.1"/>
    </source>
</evidence>
<comment type="caution">
    <text evidence="2">The sequence shown here is derived from an EMBL/GenBank/DDBJ whole genome shotgun (WGS) entry which is preliminary data.</text>
</comment>
<evidence type="ECO:0000313" key="3">
    <source>
        <dbReference type="Proteomes" id="UP000036951"/>
    </source>
</evidence>
<accession>A0A8E1QY42</accession>
<keyword evidence="1" id="KW-1133">Transmembrane helix</keyword>
<dbReference type="AlphaFoldDB" id="A0A8E1QY42"/>
<gene>
    <name evidence="2" type="ORF">ACU52_05470</name>
</gene>
<proteinExistence type="predicted"/>
<dbReference type="EMBL" id="LFQU01000007">
    <property type="protein sequence ID" value="KOO68940.1"/>
    <property type="molecule type" value="Genomic_DNA"/>
</dbReference>
<keyword evidence="3" id="KW-1185">Reference proteome</keyword>
<evidence type="ECO:0000256" key="1">
    <source>
        <dbReference type="SAM" id="Phobius"/>
    </source>
</evidence>
<feature type="transmembrane region" description="Helical" evidence="1">
    <location>
        <begin position="7"/>
        <end position="30"/>
    </location>
</feature>
<reference evidence="2 3" key="1">
    <citation type="submission" date="2015-06" db="EMBL/GenBank/DDBJ databases">
        <title>Prevotella sp. 109, sp. nov., a novel member of the family Prevotellaceae isolated from human faeces.</title>
        <authorList>
            <person name="Shkoporov A.N."/>
            <person name="Chaplin A.V."/>
            <person name="Kafarskaia L.I."/>
            <person name="Efimov B.A."/>
        </authorList>
    </citation>
    <scope>NUCLEOTIDE SEQUENCE [LARGE SCALE GENOMIC DNA]</scope>
    <source>
        <strain evidence="2 3">109</strain>
    </source>
</reference>
<protein>
    <submittedName>
        <fullName evidence="2">Uncharacterized protein</fullName>
    </submittedName>
</protein>
<feature type="transmembrane region" description="Helical" evidence="1">
    <location>
        <begin position="100"/>
        <end position="122"/>
    </location>
</feature>
<keyword evidence="1" id="KW-0812">Transmembrane</keyword>